<sequence length="80" mass="8925">MRTHPSSQGTDPEAQPELQESHPTLLERLRSRARRGSRAHLVKALPAQESSPEAPQLAIIKSLKPSRPFHGGEKERQVEV</sequence>
<name>A0AAV7NRG5_PLEWA</name>
<evidence type="ECO:0000313" key="2">
    <source>
        <dbReference type="EMBL" id="KAJ1118617.1"/>
    </source>
</evidence>
<keyword evidence="3" id="KW-1185">Reference proteome</keyword>
<accession>A0AAV7NRG5</accession>
<organism evidence="2 3">
    <name type="scientific">Pleurodeles waltl</name>
    <name type="common">Iberian ribbed newt</name>
    <dbReference type="NCBI Taxonomy" id="8319"/>
    <lineage>
        <taxon>Eukaryota</taxon>
        <taxon>Metazoa</taxon>
        <taxon>Chordata</taxon>
        <taxon>Craniata</taxon>
        <taxon>Vertebrata</taxon>
        <taxon>Euteleostomi</taxon>
        <taxon>Amphibia</taxon>
        <taxon>Batrachia</taxon>
        <taxon>Caudata</taxon>
        <taxon>Salamandroidea</taxon>
        <taxon>Salamandridae</taxon>
        <taxon>Pleurodelinae</taxon>
        <taxon>Pleurodeles</taxon>
    </lineage>
</organism>
<feature type="region of interest" description="Disordered" evidence="1">
    <location>
        <begin position="1"/>
        <end position="54"/>
    </location>
</feature>
<reference evidence="2" key="1">
    <citation type="journal article" date="2022" name="bioRxiv">
        <title>Sequencing and chromosome-scale assembly of the giantPleurodeles waltlgenome.</title>
        <authorList>
            <person name="Brown T."/>
            <person name="Elewa A."/>
            <person name="Iarovenko S."/>
            <person name="Subramanian E."/>
            <person name="Araus A.J."/>
            <person name="Petzold A."/>
            <person name="Susuki M."/>
            <person name="Suzuki K.-i.T."/>
            <person name="Hayashi T."/>
            <person name="Toyoda A."/>
            <person name="Oliveira C."/>
            <person name="Osipova E."/>
            <person name="Leigh N.D."/>
            <person name="Simon A."/>
            <person name="Yun M.H."/>
        </authorList>
    </citation>
    <scope>NUCLEOTIDE SEQUENCE</scope>
    <source>
        <strain evidence="2">20211129_DDA</strain>
        <tissue evidence="2">Liver</tissue>
    </source>
</reference>
<evidence type="ECO:0000313" key="3">
    <source>
        <dbReference type="Proteomes" id="UP001066276"/>
    </source>
</evidence>
<dbReference type="EMBL" id="JANPWB010000012">
    <property type="protein sequence ID" value="KAJ1118617.1"/>
    <property type="molecule type" value="Genomic_DNA"/>
</dbReference>
<feature type="compositionally biased region" description="Polar residues" evidence="1">
    <location>
        <begin position="1"/>
        <end position="10"/>
    </location>
</feature>
<evidence type="ECO:0000256" key="1">
    <source>
        <dbReference type="SAM" id="MobiDB-lite"/>
    </source>
</evidence>
<feature type="compositionally biased region" description="Basic residues" evidence="1">
    <location>
        <begin position="31"/>
        <end position="41"/>
    </location>
</feature>
<dbReference type="AlphaFoldDB" id="A0AAV7NRG5"/>
<dbReference type="Proteomes" id="UP001066276">
    <property type="component" value="Chromosome 8"/>
</dbReference>
<comment type="caution">
    <text evidence="2">The sequence shown here is derived from an EMBL/GenBank/DDBJ whole genome shotgun (WGS) entry which is preliminary data.</text>
</comment>
<protein>
    <submittedName>
        <fullName evidence="2">Uncharacterized protein</fullName>
    </submittedName>
</protein>
<proteinExistence type="predicted"/>
<gene>
    <name evidence="2" type="ORF">NDU88_006806</name>
</gene>